<evidence type="ECO:0000256" key="2">
    <source>
        <dbReference type="SAM" id="SignalP"/>
    </source>
</evidence>
<dbReference type="SUPFAM" id="SSF63712">
    <property type="entry name" value="Nicotinic receptor ligand binding domain-like"/>
    <property type="match status" value="1"/>
</dbReference>
<dbReference type="Proteomes" id="UP000823941">
    <property type="component" value="Chromosome 12"/>
</dbReference>
<dbReference type="CDD" id="cd18989">
    <property type="entry name" value="LGIC_ECD_cation"/>
    <property type="match status" value="1"/>
</dbReference>
<feature type="transmembrane region" description="Helical" evidence="1">
    <location>
        <begin position="270"/>
        <end position="288"/>
    </location>
</feature>
<evidence type="ECO:0000313" key="5">
    <source>
        <dbReference type="Proteomes" id="UP000823941"/>
    </source>
</evidence>
<gene>
    <name evidence="4" type="ORF">JYU34_009094</name>
</gene>
<keyword evidence="2" id="KW-0732">Signal</keyword>
<dbReference type="InterPro" id="IPR006201">
    <property type="entry name" value="Neur_channel"/>
</dbReference>
<dbReference type="InterPro" id="IPR006202">
    <property type="entry name" value="Neur_chan_lig-bd"/>
</dbReference>
<reference evidence="4 5" key="1">
    <citation type="submission" date="2021-06" db="EMBL/GenBank/DDBJ databases">
        <title>A haploid diamondback moth (Plutella xylostella L.) genome assembly resolves 31 chromosomes and identifies a diamide resistance mutation.</title>
        <authorList>
            <person name="Ward C.M."/>
            <person name="Perry K.D."/>
            <person name="Baker G."/>
            <person name="Powis K."/>
            <person name="Heckel D.G."/>
            <person name="Baxter S.W."/>
        </authorList>
    </citation>
    <scope>NUCLEOTIDE SEQUENCE [LARGE SCALE GENOMIC DNA]</scope>
    <source>
        <strain evidence="4 5">LV</strain>
        <tissue evidence="4">Single pupa</tissue>
    </source>
</reference>
<feature type="transmembrane region" description="Helical" evidence="1">
    <location>
        <begin position="239"/>
        <end position="263"/>
    </location>
</feature>
<feature type="domain" description="Neurotransmitter-gated ion-channel ligand-binding" evidence="3">
    <location>
        <begin position="64"/>
        <end position="238"/>
    </location>
</feature>
<dbReference type="Pfam" id="PF02931">
    <property type="entry name" value="Neur_chan_LBD"/>
    <property type="match status" value="1"/>
</dbReference>
<feature type="chain" id="PRO_5046537947" description="Neurotransmitter-gated ion-channel ligand-binding domain-containing protein" evidence="2">
    <location>
        <begin position="20"/>
        <end position="391"/>
    </location>
</feature>
<dbReference type="InterPro" id="IPR036734">
    <property type="entry name" value="Neur_chan_lig-bd_sf"/>
</dbReference>
<feature type="transmembrane region" description="Helical" evidence="1">
    <location>
        <begin position="300"/>
        <end position="320"/>
    </location>
</feature>
<dbReference type="PANTHER" id="PTHR18945">
    <property type="entry name" value="NEUROTRANSMITTER GATED ION CHANNEL"/>
    <property type="match status" value="1"/>
</dbReference>
<evidence type="ECO:0000259" key="3">
    <source>
        <dbReference type="Pfam" id="PF02931"/>
    </source>
</evidence>
<feature type="transmembrane region" description="Helical" evidence="1">
    <location>
        <begin position="361"/>
        <end position="389"/>
    </location>
</feature>
<evidence type="ECO:0000313" key="4">
    <source>
        <dbReference type="EMBL" id="KAG7306459.1"/>
    </source>
</evidence>
<sequence>MAAQAAALIIAVLINYAASQSCVNTTGFSANMETVLAEYDRAQPPGAAAQEPAGAEGEAGGAGAAVQVAVSLDIRHATVDEATSTMRALADLHLQWLDPRLSWNTSLFPCGYSQTAAERLWAPDVALLNGAATSSASVDLPARISSIGLVQLTSRLEVHVPVSLELAAWPQDLQQASFTFGSRTLTKDEVELSINSTQKFYSETEFGSWRVRSVAVLVTRVLQENHQSISWRVTLQRRAAAHGVATGAVLALSTLQLAAALLLPLDERTPLFACAALTAALWMISALLRLPPAGSTPLVMSLMSALCVSSAVACICAALVRRVAKFRVSPPGVVRSVLLAASGVFKLTPDEGPGQAAESGAWAAAALLLDRLLSAVLLFTLFVIVCVYVSS</sequence>
<name>A0ABQ7QMM5_PLUXY</name>
<keyword evidence="5" id="KW-1185">Reference proteome</keyword>
<keyword evidence="1" id="KW-1133">Transmembrane helix</keyword>
<keyword evidence="1" id="KW-0472">Membrane</keyword>
<dbReference type="Gene3D" id="2.70.170.10">
    <property type="entry name" value="Neurotransmitter-gated ion-channel ligand-binding domain"/>
    <property type="match status" value="1"/>
</dbReference>
<proteinExistence type="predicted"/>
<dbReference type="EMBL" id="JAHIBW010000012">
    <property type="protein sequence ID" value="KAG7306459.1"/>
    <property type="molecule type" value="Genomic_DNA"/>
</dbReference>
<accession>A0ABQ7QMM5</accession>
<protein>
    <recommendedName>
        <fullName evidence="3">Neurotransmitter-gated ion-channel ligand-binding domain-containing protein</fullName>
    </recommendedName>
</protein>
<organism evidence="4 5">
    <name type="scientific">Plutella xylostella</name>
    <name type="common">Diamondback moth</name>
    <name type="synonym">Plutella maculipennis</name>
    <dbReference type="NCBI Taxonomy" id="51655"/>
    <lineage>
        <taxon>Eukaryota</taxon>
        <taxon>Metazoa</taxon>
        <taxon>Ecdysozoa</taxon>
        <taxon>Arthropoda</taxon>
        <taxon>Hexapoda</taxon>
        <taxon>Insecta</taxon>
        <taxon>Pterygota</taxon>
        <taxon>Neoptera</taxon>
        <taxon>Endopterygota</taxon>
        <taxon>Lepidoptera</taxon>
        <taxon>Glossata</taxon>
        <taxon>Ditrysia</taxon>
        <taxon>Yponomeutoidea</taxon>
        <taxon>Plutellidae</taxon>
        <taxon>Plutella</taxon>
    </lineage>
</organism>
<keyword evidence="1" id="KW-0812">Transmembrane</keyword>
<feature type="signal peptide" evidence="2">
    <location>
        <begin position="1"/>
        <end position="19"/>
    </location>
</feature>
<evidence type="ECO:0000256" key="1">
    <source>
        <dbReference type="SAM" id="Phobius"/>
    </source>
</evidence>
<comment type="caution">
    <text evidence="4">The sequence shown here is derived from an EMBL/GenBank/DDBJ whole genome shotgun (WGS) entry which is preliminary data.</text>
</comment>